<keyword evidence="10" id="KW-0804">Transcription</keyword>
<keyword evidence="13" id="KW-1185">Reference proteome</keyword>
<evidence type="ECO:0000256" key="4">
    <source>
        <dbReference type="ARBA" id="ARBA00022723"/>
    </source>
</evidence>
<dbReference type="PANTHER" id="PTHR11239:SF12">
    <property type="entry name" value="DNA-DIRECTED RNA POLYMERASE III SUBUNIT RPC10"/>
    <property type="match status" value="1"/>
</dbReference>
<accession>A0A9Q0CQQ0</accession>
<dbReference type="InterPro" id="IPR012164">
    <property type="entry name" value="Rpa12/Rpb9/Rpc10/TFS"/>
</dbReference>
<evidence type="ECO:0000313" key="12">
    <source>
        <dbReference type="EMBL" id="KAJ1698393.1"/>
    </source>
</evidence>
<comment type="subcellular location">
    <subcellularLocation>
        <location evidence="1">Nucleus</location>
    </subcellularLocation>
</comment>
<dbReference type="InterPro" id="IPR001529">
    <property type="entry name" value="Zn_ribbon_RPB9"/>
</dbReference>
<dbReference type="CDD" id="cd10509">
    <property type="entry name" value="Zn-ribbon_RPC11"/>
    <property type="match status" value="1"/>
</dbReference>
<dbReference type="Gene3D" id="2.20.25.10">
    <property type="match status" value="1"/>
</dbReference>
<dbReference type="GO" id="GO:0008270">
    <property type="term" value="F:zinc ion binding"/>
    <property type="evidence" value="ECO:0007669"/>
    <property type="project" value="UniProtKB-KW"/>
</dbReference>
<dbReference type="SMART" id="SM00440">
    <property type="entry name" value="ZnF_C2C2"/>
    <property type="match status" value="1"/>
</dbReference>
<evidence type="ECO:0000256" key="1">
    <source>
        <dbReference type="ARBA" id="ARBA00004123"/>
    </source>
</evidence>
<keyword evidence="5 9" id="KW-0863">Zinc-finger</keyword>
<evidence type="ECO:0000256" key="9">
    <source>
        <dbReference type="PROSITE-ProRule" id="PRU00472"/>
    </source>
</evidence>
<dbReference type="EMBL" id="JAMQYH010000002">
    <property type="protein sequence ID" value="KAJ1698393.1"/>
    <property type="molecule type" value="Genomic_DNA"/>
</dbReference>
<dbReference type="GO" id="GO:0003899">
    <property type="term" value="F:DNA-directed RNA polymerase activity"/>
    <property type="evidence" value="ECO:0007669"/>
    <property type="project" value="InterPro"/>
</dbReference>
<evidence type="ECO:0000256" key="8">
    <source>
        <dbReference type="ARBA" id="ARBA00029985"/>
    </source>
</evidence>
<gene>
    <name evidence="12" type="ORF">LUZ63_006905</name>
</gene>
<dbReference type="Pfam" id="PF01096">
    <property type="entry name" value="Zn_ribbon_TFIIS"/>
    <property type="match status" value="1"/>
</dbReference>
<dbReference type="GO" id="GO:0006386">
    <property type="term" value="P:termination of RNA polymerase III transcription"/>
    <property type="evidence" value="ECO:0007669"/>
    <property type="project" value="TreeGrafter"/>
</dbReference>
<keyword evidence="7" id="KW-0539">Nucleus</keyword>
<evidence type="ECO:0000313" key="13">
    <source>
        <dbReference type="Proteomes" id="UP001151287"/>
    </source>
</evidence>
<protein>
    <recommendedName>
        <fullName evidence="2">DNA-directed RNA polymerase III subunit RPC10</fullName>
    </recommendedName>
    <alternativeName>
        <fullName evidence="8">RNA polymerase III subunit C11</fullName>
    </alternativeName>
</protein>
<dbReference type="SMART" id="SM00661">
    <property type="entry name" value="RPOL9"/>
    <property type="match status" value="1"/>
</dbReference>
<dbReference type="InterPro" id="IPR034014">
    <property type="entry name" value="Zn_ribbon_RPC11_C"/>
</dbReference>
<name>A0A9Q0CQQ0_9POAL</name>
<organism evidence="12 13">
    <name type="scientific">Rhynchospora breviuscula</name>
    <dbReference type="NCBI Taxonomy" id="2022672"/>
    <lineage>
        <taxon>Eukaryota</taxon>
        <taxon>Viridiplantae</taxon>
        <taxon>Streptophyta</taxon>
        <taxon>Embryophyta</taxon>
        <taxon>Tracheophyta</taxon>
        <taxon>Spermatophyta</taxon>
        <taxon>Magnoliopsida</taxon>
        <taxon>Liliopsida</taxon>
        <taxon>Poales</taxon>
        <taxon>Cyperaceae</taxon>
        <taxon>Cyperoideae</taxon>
        <taxon>Rhynchosporeae</taxon>
        <taxon>Rhynchospora</taxon>
    </lineage>
</organism>
<dbReference type="PROSITE" id="PS51133">
    <property type="entry name" value="ZF_TFIIS_2"/>
    <property type="match status" value="1"/>
</dbReference>
<evidence type="ECO:0000256" key="5">
    <source>
        <dbReference type="ARBA" id="ARBA00022771"/>
    </source>
</evidence>
<evidence type="ECO:0000256" key="3">
    <source>
        <dbReference type="ARBA" id="ARBA00022478"/>
    </source>
</evidence>
<dbReference type="PANTHER" id="PTHR11239">
    <property type="entry name" value="DNA-DIRECTED RNA POLYMERASE"/>
    <property type="match status" value="1"/>
</dbReference>
<keyword evidence="3 10" id="KW-0240">DNA-directed RNA polymerase</keyword>
<comment type="similarity">
    <text evidence="10">Belongs to the archaeal rpoM/eukaryotic RPA12/RPB9/RPC11 RNA polymerase family.</text>
</comment>
<dbReference type="GO" id="GO:0005666">
    <property type="term" value="C:RNA polymerase III complex"/>
    <property type="evidence" value="ECO:0007669"/>
    <property type="project" value="TreeGrafter"/>
</dbReference>
<feature type="domain" description="TFIIS-type" evidence="11">
    <location>
        <begin position="140"/>
        <end position="182"/>
    </location>
</feature>
<dbReference type="AlphaFoldDB" id="A0A9Q0CQQ0"/>
<dbReference type="OrthoDB" id="282152at2759"/>
<dbReference type="InterPro" id="IPR001222">
    <property type="entry name" value="Znf_TFIIS"/>
</dbReference>
<keyword evidence="6" id="KW-0862">Zinc</keyword>
<evidence type="ECO:0000259" key="11">
    <source>
        <dbReference type="PROSITE" id="PS51133"/>
    </source>
</evidence>
<reference evidence="12" key="1">
    <citation type="journal article" date="2022" name="Cell">
        <title>Repeat-based holocentromeres influence genome architecture and karyotype evolution.</title>
        <authorList>
            <person name="Hofstatter P.G."/>
            <person name="Thangavel G."/>
            <person name="Lux T."/>
            <person name="Neumann P."/>
            <person name="Vondrak T."/>
            <person name="Novak P."/>
            <person name="Zhang M."/>
            <person name="Costa L."/>
            <person name="Castellani M."/>
            <person name="Scott A."/>
            <person name="Toegelov H."/>
            <person name="Fuchs J."/>
            <person name="Mata-Sucre Y."/>
            <person name="Dias Y."/>
            <person name="Vanzela A.L.L."/>
            <person name="Huettel B."/>
            <person name="Almeida C.C.S."/>
            <person name="Simkova H."/>
            <person name="Souza G."/>
            <person name="Pedrosa-Harand A."/>
            <person name="Macas J."/>
            <person name="Mayer K.F.X."/>
            <person name="Houben A."/>
            <person name="Marques A."/>
        </authorList>
    </citation>
    <scope>NUCLEOTIDE SEQUENCE</scope>
    <source>
        <strain evidence="12">RhyBre1mFocal</strain>
    </source>
</reference>
<dbReference type="PROSITE" id="PS00466">
    <property type="entry name" value="ZF_TFIIS_1"/>
    <property type="match status" value="1"/>
</dbReference>
<keyword evidence="4 10" id="KW-0479">Metal-binding</keyword>
<proteinExistence type="inferred from homology"/>
<comment type="caution">
    <text evidence="12">The sequence shown here is derived from an EMBL/GenBank/DDBJ whole genome shotgun (WGS) entry which is preliminary data.</text>
</comment>
<evidence type="ECO:0000256" key="10">
    <source>
        <dbReference type="RuleBase" id="RU003474"/>
    </source>
</evidence>
<dbReference type="GO" id="GO:0003676">
    <property type="term" value="F:nucleic acid binding"/>
    <property type="evidence" value="ECO:0007669"/>
    <property type="project" value="InterPro"/>
</dbReference>
<sequence>MKTAQILRHAGGLSLWLRPRSDPSLHTRKSLSDSPRLCLCVCVWKFGKCRPRPPPSPPRLSAPPSGPRYLNQSKMEFCPLCGLMLQIETARSGRPLSLACPVCPYFCVPTAKITKVVPVVKKEIDPIFSGADAMPLQKAINTTCPNCRNTDVSFWEMQIRSADEPATLFFRCCNNNCGHQWREG</sequence>
<dbReference type="SUPFAM" id="SSF57783">
    <property type="entry name" value="Zinc beta-ribbon"/>
    <property type="match status" value="1"/>
</dbReference>
<evidence type="ECO:0000256" key="6">
    <source>
        <dbReference type="ARBA" id="ARBA00022833"/>
    </source>
</evidence>
<dbReference type="Proteomes" id="UP001151287">
    <property type="component" value="Unassembled WGS sequence"/>
</dbReference>
<evidence type="ECO:0000256" key="2">
    <source>
        <dbReference type="ARBA" id="ARBA00020093"/>
    </source>
</evidence>
<evidence type="ECO:0000256" key="7">
    <source>
        <dbReference type="ARBA" id="ARBA00023242"/>
    </source>
</evidence>